<dbReference type="InterPro" id="IPR004498">
    <property type="entry name" value="Ribosomal_PrmA_MeTrfase"/>
</dbReference>
<sequence length="238" mass="25490">MAAHFHSQEDAASALHHITRDFPELAVETESIDLSNEDWVQSVKDSYQPMQVANGVWVVPDWCQPPNPQATNIMLYPGLAFGTGDHATTQLCLEQLMNTGLQGKSLIDYGTGSGILAIGALLLGAKKAVGVDADPVAVRAAIQNAELNGVEDKFTVLGCGHSGDDDDPLAEGGLQPRRFDICVANILKGPLLELCERFAGYVKPGGTVIVSGILKEQVLDCTHVRMLPIGRACWQCNI</sequence>
<evidence type="ECO:0000256" key="8">
    <source>
        <dbReference type="ARBA" id="ARBA00042266"/>
    </source>
</evidence>
<dbReference type="InterPro" id="IPR029063">
    <property type="entry name" value="SAM-dependent_MTases_sf"/>
</dbReference>
<evidence type="ECO:0000256" key="7">
    <source>
        <dbReference type="ARBA" id="ARBA00041867"/>
    </source>
</evidence>
<comment type="similarity">
    <text evidence="6">Belongs to the methyltransferase superfamily. ETFBKMT family.</text>
</comment>
<protein>
    <recommendedName>
        <fullName evidence="8">ETFB lysine methyltransferase</fullName>
    </recommendedName>
    <alternativeName>
        <fullName evidence="7">Protein N-lysine methyltransferase METTL20</fullName>
    </alternativeName>
</protein>
<evidence type="ECO:0000313" key="9">
    <source>
        <dbReference type="EMBL" id="CAD7700989.1"/>
    </source>
</evidence>
<dbReference type="Gene3D" id="3.40.50.150">
    <property type="entry name" value="Vaccinia Virus protein VP39"/>
    <property type="match status" value="1"/>
</dbReference>
<dbReference type="GO" id="GO:0032259">
    <property type="term" value="P:methylation"/>
    <property type="evidence" value="ECO:0007669"/>
    <property type="project" value="UniProtKB-KW"/>
</dbReference>
<dbReference type="EMBL" id="CAJHUC010001399">
    <property type="protein sequence ID" value="CAD7700989.1"/>
    <property type="molecule type" value="Genomic_DNA"/>
</dbReference>
<comment type="similarity">
    <text evidence="1">Belongs to the methyltransferase superfamily. PrmA family.</text>
</comment>
<keyword evidence="4" id="KW-0808">Transferase</keyword>
<evidence type="ECO:0000256" key="4">
    <source>
        <dbReference type="ARBA" id="ARBA00022679"/>
    </source>
</evidence>
<name>A0A8S1J059_9CHLO</name>
<organism evidence="9 10">
    <name type="scientific">Ostreobium quekettii</name>
    <dbReference type="NCBI Taxonomy" id="121088"/>
    <lineage>
        <taxon>Eukaryota</taxon>
        <taxon>Viridiplantae</taxon>
        <taxon>Chlorophyta</taxon>
        <taxon>core chlorophytes</taxon>
        <taxon>Ulvophyceae</taxon>
        <taxon>TCBD clade</taxon>
        <taxon>Bryopsidales</taxon>
        <taxon>Ostreobineae</taxon>
        <taxon>Ostreobiaceae</taxon>
        <taxon>Ostreobium</taxon>
    </lineage>
</organism>
<dbReference type="GO" id="GO:0016279">
    <property type="term" value="F:protein-lysine N-methyltransferase activity"/>
    <property type="evidence" value="ECO:0007669"/>
    <property type="project" value="TreeGrafter"/>
</dbReference>
<evidence type="ECO:0000313" key="10">
    <source>
        <dbReference type="Proteomes" id="UP000708148"/>
    </source>
</evidence>
<dbReference type="SUPFAM" id="SSF53335">
    <property type="entry name" value="S-adenosyl-L-methionine-dependent methyltransferases"/>
    <property type="match status" value="1"/>
</dbReference>
<proteinExistence type="inferred from homology"/>
<accession>A0A8S1J059</accession>
<keyword evidence="2" id="KW-0963">Cytoplasm</keyword>
<keyword evidence="10" id="KW-1185">Reference proteome</keyword>
<dbReference type="CDD" id="cd02440">
    <property type="entry name" value="AdoMet_MTases"/>
    <property type="match status" value="1"/>
</dbReference>
<evidence type="ECO:0000256" key="5">
    <source>
        <dbReference type="ARBA" id="ARBA00022691"/>
    </source>
</evidence>
<dbReference type="InterPro" id="IPR050078">
    <property type="entry name" value="Ribosomal_L11_MeTrfase_PrmA"/>
</dbReference>
<dbReference type="OrthoDB" id="419617at2759"/>
<evidence type="ECO:0000256" key="2">
    <source>
        <dbReference type="ARBA" id="ARBA00022490"/>
    </source>
</evidence>
<dbReference type="PANTHER" id="PTHR43648:SF1">
    <property type="entry name" value="ELECTRON TRANSFER FLAVOPROTEIN BETA SUBUNIT LYSINE METHYLTRANSFERASE"/>
    <property type="match status" value="1"/>
</dbReference>
<reference evidence="9" key="1">
    <citation type="submission" date="2020-12" db="EMBL/GenBank/DDBJ databases">
        <authorList>
            <person name="Iha C."/>
        </authorList>
    </citation>
    <scope>NUCLEOTIDE SEQUENCE</scope>
</reference>
<dbReference type="PANTHER" id="PTHR43648">
    <property type="entry name" value="ELECTRON TRANSFER FLAVOPROTEIN BETA SUBUNIT LYSINE METHYLTRANSFERASE"/>
    <property type="match status" value="1"/>
</dbReference>
<keyword evidence="3" id="KW-0489">Methyltransferase</keyword>
<evidence type="ECO:0000256" key="3">
    <source>
        <dbReference type="ARBA" id="ARBA00022603"/>
    </source>
</evidence>
<dbReference type="Proteomes" id="UP000708148">
    <property type="component" value="Unassembled WGS sequence"/>
</dbReference>
<comment type="caution">
    <text evidence="9">The sequence shown here is derived from an EMBL/GenBank/DDBJ whole genome shotgun (WGS) entry which is preliminary data.</text>
</comment>
<dbReference type="Pfam" id="PF06325">
    <property type="entry name" value="PrmA"/>
    <property type="match status" value="1"/>
</dbReference>
<gene>
    <name evidence="9" type="ORF">OSTQU699_LOCUS6348</name>
</gene>
<dbReference type="AlphaFoldDB" id="A0A8S1J059"/>
<evidence type="ECO:0000256" key="1">
    <source>
        <dbReference type="ARBA" id="ARBA00009741"/>
    </source>
</evidence>
<evidence type="ECO:0000256" key="6">
    <source>
        <dbReference type="ARBA" id="ARBA00037932"/>
    </source>
</evidence>
<keyword evidence="5" id="KW-0949">S-adenosyl-L-methionine</keyword>
<dbReference type="NCBIfam" id="TIGR00406">
    <property type="entry name" value="prmA"/>
    <property type="match status" value="1"/>
</dbReference>